<dbReference type="Proteomes" id="UP001275084">
    <property type="component" value="Unassembled WGS sequence"/>
</dbReference>
<dbReference type="GO" id="GO:0005774">
    <property type="term" value="C:vacuolar membrane"/>
    <property type="evidence" value="ECO:0007669"/>
    <property type="project" value="TreeGrafter"/>
</dbReference>
<feature type="region of interest" description="Disordered" evidence="7">
    <location>
        <begin position="22"/>
        <end position="48"/>
    </location>
</feature>
<proteinExistence type="predicted"/>
<comment type="caution">
    <text evidence="8">The sequence shown here is derived from an EMBL/GenBank/DDBJ whole genome shotgun (WGS) entry which is preliminary data.</text>
</comment>
<evidence type="ECO:0000256" key="5">
    <source>
        <dbReference type="ARBA" id="ARBA00022833"/>
    </source>
</evidence>
<evidence type="ECO:0000256" key="3">
    <source>
        <dbReference type="ARBA" id="ARBA00022737"/>
    </source>
</evidence>
<dbReference type="InterPro" id="IPR037590">
    <property type="entry name" value="WDR24"/>
</dbReference>
<evidence type="ECO:0000256" key="2">
    <source>
        <dbReference type="ARBA" id="ARBA00022723"/>
    </source>
</evidence>
<reference evidence="8" key="1">
    <citation type="journal article" date="2023" name="Mol. Phylogenet. Evol.">
        <title>Genome-scale phylogeny and comparative genomics of the fungal order Sordariales.</title>
        <authorList>
            <person name="Hensen N."/>
            <person name="Bonometti L."/>
            <person name="Westerberg I."/>
            <person name="Brannstrom I.O."/>
            <person name="Guillou S."/>
            <person name="Cros-Aarteil S."/>
            <person name="Calhoun S."/>
            <person name="Haridas S."/>
            <person name="Kuo A."/>
            <person name="Mondo S."/>
            <person name="Pangilinan J."/>
            <person name="Riley R."/>
            <person name="LaButti K."/>
            <person name="Andreopoulos B."/>
            <person name="Lipzen A."/>
            <person name="Chen C."/>
            <person name="Yan M."/>
            <person name="Daum C."/>
            <person name="Ng V."/>
            <person name="Clum A."/>
            <person name="Steindorff A."/>
            <person name="Ohm R.A."/>
            <person name="Martin F."/>
            <person name="Silar P."/>
            <person name="Natvig D.O."/>
            <person name="Lalanne C."/>
            <person name="Gautier V."/>
            <person name="Ament-Velasquez S.L."/>
            <person name="Kruys A."/>
            <person name="Hutchinson M.I."/>
            <person name="Powell A.J."/>
            <person name="Barry K."/>
            <person name="Miller A.N."/>
            <person name="Grigoriev I.V."/>
            <person name="Debuchy R."/>
            <person name="Gladieux P."/>
            <person name="Hiltunen Thoren M."/>
            <person name="Johannesson H."/>
        </authorList>
    </citation>
    <scope>NUCLEOTIDE SEQUENCE</scope>
    <source>
        <strain evidence="8">CBS 955.72</strain>
    </source>
</reference>
<dbReference type="InterPro" id="IPR019775">
    <property type="entry name" value="WD40_repeat_CS"/>
</dbReference>
<dbReference type="PANTHER" id="PTHR46200:SF1">
    <property type="entry name" value="GATOR COMPLEX PROTEIN WDR24"/>
    <property type="match status" value="1"/>
</dbReference>
<feature type="compositionally biased region" description="Basic and acidic residues" evidence="7">
    <location>
        <begin position="1113"/>
        <end position="1124"/>
    </location>
</feature>
<dbReference type="GO" id="GO:1904263">
    <property type="term" value="P:positive regulation of TORC1 signaling"/>
    <property type="evidence" value="ECO:0007669"/>
    <property type="project" value="TreeGrafter"/>
</dbReference>
<evidence type="ECO:0008006" key="10">
    <source>
        <dbReference type="Google" id="ProtNLM"/>
    </source>
</evidence>
<keyword evidence="9" id="KW-1185">Reference proteome</keyword>
<keyword evidence="4" id="KW-0863">Zinc-finger</keyword>
<dbReference type="PROSITE" id="PS50082">
    <property type="entry name" value="WD_REPEATS_2"/>
    <property type="match status" value="1"/>
</dbReference>
<evidence type="ECO:0000256" key="6">
    <source>
        <dbReference type="PROSITE-ProRule" id="PRU00221"/>
    </source>
</evidence>
<feature type="region of interest" description="Disordered" evidence="7">
    <location>
        <begin position="881"/>
        <end position="920"/>
    </location>
</feature>
<dbReference type="PROSITE" id="PS00678">
    <property type="entry name" value="WD_REPEATS_1"/>
    <property type="match status" value="1"/>
</dbReference>
<dbReference type="PROSITE" id="PS00202">
    <property type="entry name" value="RUBREDOXIN"/>
    <property type="match status" value="1"/>
</dbReference>
<dbReference type="PANTHER" id="PTHR46200">
    <property type="entry name" value="GATOR COMPLEX PROTEIN WDR24"/>
    <property type="match status" value="1"/>
</dbReference>
<evidence type="ECO:0000313" key="8">
    <source>
        <dbReference type="EMBL" id="KAK3341906.1"/>
    </source>
</evidence>
<dbReference type="InterPro" id="IPR018527">
    <property type="entry name" value="Rubredoxin_Fe_BS"/>
</dbReference>
<dbReference type="EMBL" id="JAUIQD010000008">
    <property type="protein sequence ID" value="KAK3341906.1"/>
    <property type="molecule type" value="Genomic_DNA"/>
</dbReference>
<feature type="repeat" description="WD" evidence="6">
    <location>
        <begin position="258"/>
        <end position="299"/>
    </location>
</feature>
<dbReference type="SUPFAM" id="SSF50978">
    <property type="entry name" value="WD40 repeat-like"/>
    <property type="match status" value="1"/>
</dbReference>
<evidence type="ECO:0000256" key="7">
    <source>
        <dbReference type="SAM" id="MobiDB-lite"/>
    </source>
</evidence>
<keyword evidence="1 6" id="KW-0853">WD repeat</keyword>
<feature type="region of interest" description="Disordered" evidence="7">
    <location>
        <begin position="1304"/>
        <end position="1334"/>
    </location>
</feature>
<dbReference type="SMART" id="SM00320">
    <property type="entry name" value="WD40"/>
    <property type="match status" value="5"/>
</dbReference>
<gene>
    <name evidence="8" type="ORF">B0T25DRAFT_559574</name>
</gene>
<keyword evidence="2" id="KW-0479">Metal-binding</keyword>
<dbReference type="Pfam" id="PF00400">
    <property type="entry name" value="WD40"/>
    <property type="match status" value="2"/>
</dbReference>
<dbReference type="Gene3D" id="2.130.10.10">
    <property type="entry name" value="YVTN repeat-like/Quinoprotein amine dehydrogenase"/>
    <property type="match status" value="1"/>
</dbReference>
<dbReference type="GO" id="GO:0005829">
    <property type="term" value="C:cytosol"/>
    <property type="evidence" value="ECO:0007669"/>
    <property type="project" value="TreeGrafter"/>
</dbReference>
<feature type="region of interest" description="Disordered" evidence="7">
    <location>
        <begin position="1241"/>
        <end position="1269"/>
    </location>
</feature>
<sequence length="1334" mass="145771">MEAVYSIGNQGRIMRRLLGRPTVESPHDPAVTSSPLATQYRPSASQNSGYQAGVPIGCLDRSPNGNSAILGGRHILKTVNFDGLVIKEGIDLRALLLAQSAPKSNNSFSISDQLSIKDVKWGAGQASSTVFTACASGKIFQYDLTRIGSNAAGGKGIDFIQMREDSRQINALDINPHRATWLLSGSQDGIVRCFDLRMPTQTRTGLTFRAVQSFKCNADGVRQVKWSPKEGFVFACGTEQGVVLKWDIRKAPAPVLRINAHDKTCSTIAWHPDGDHLISAGWDSRCHIWDMSKTADKRQKPKWSISTPAPVATVAWRPGQWSATAQGKRASQIAVSYDESSYKRHGISSVHIWDLARPTMPYRELQRSDSSPNALLWHDQYLLWTAGQDGLFNQCDVTFAPKLIDRQAVSTMSFSSRGDVLMFLDERAPSHRPRPHILHPEVAPMISYSSSPATPRFGVSRSDSEDDVIGSFLGPGRRGSSRKRRSTRAAAHLSTTPPTGPGMEEVMSLEQTIKVTGIYKPQQAMAIGHVPSAANVDVYEYLSVNYLETLYRELPRAPGGKTMPDRVAGILEHYAKAAENVKHFRLAQTWRILAYGIDLVLRRRAQYHFELRMESLRTSFTKKKNEIRAKSSGQLLDMSLDLNGDGEITPRKVMSSSSLDTKLAYSMSLISKELESTSNVPTPLARPVSDDGIISYHHERGKKLTPIIEPESFTLPPSLHSHALGDRKRLDSEPLSITSHDSETTQASTEGYDFYDTDVLVKAINVPGSPNRARKPMIRQDSDDSFAQVFSISHGSRRTTGLTNSSDESVSAQAALRAALIGGPQNASVSASASASDDGDFGSRIRGMHIEESPTSFPFRRMLERTDTNMSAFTDEHHLITQTTSDSFGSPYPSQTDADFSMESPQRQPRPPVEPVDPEKDFRSPFMIETDYLSWANDPPYPYPLQSVSTFSTSSAPPLQPYSLISRALAFETKSSALNASAIVLLLKPLIPADVIDNFQAAAILRQHHSRLMSLKLFVEASLLRKLCMRGWPGGALSSWGDNYPAVFTPAHQGVQVGFFCAECRKPREIDRTSGSTQSIWHCDRCKSVMAPCAVCGHRDSPPDIPLPPSTSESEHGPQQAKREGEEPMLTTWWCCPGCGHGGHSSCLQAWHSTFESDFHLSDTPPDGSTPLESSDGCCPLDGCGHACLPSRGRVDSVAARTDEVARALREATRGASRMTPGMGAGIDMLLPSQGGGIDRLGELHHTSGSGGDHRDPPHGVRSDGHDVPQSRAVESVRETLTNAGQGHHIPVGSAKAGLAATTSILSSSPGRSGERIERERRKSVKFVATAEER</sequence>
<feature type="region of interest" description="Disordered" evidence="7">
    <location>
        <begin position="1104"/>
        <end position="1124"/>
    </location>
</feature>
<accession>A0AAJ0M8Z3</accession>
<dbReference type="GO" id="GO:0061700">
    <property type="term" value="C:GATOR2 complex"/>
    <property type="evidence" value="ECO:0007669"/>
    <property type="project" value="TreeGrafter"/>
</dbReference>
<feature type="region of interest" description="Disordered" evidence="7">
    <location>
        <begin position="468"/>
        <end position="503"/>
    </location>
</feature>
<protein>
    <recommendedName>
        <fullName evidence="10">WD repeat protein</fullName>
    </recommendedName>
</protein>
<organism evidence="8 9">
    <name type="scientific">Lasiosphaeria hispida</name>
    <dbReference type="NCBI Taxonomy" id="260671"/>
    <lineage>
        <taxon>Eukaryota</taxon>
        <taxon>Fungi</taxon>
        <taxon>Dikarya</taxon>
        <taxon>Ascomycota</taxon>
        <taxon>Pezizomycotina</taxon>
        <taxon>Sordariomycetes</taxon>
        <taxon>Sordariomycetidae</taxon>
        <taxon>Sordariales</taxon>
        <taxon>Lasiosphaeriaceae</taxon>
        <taxon>Lasiosphaeria</taxon>
    </lineage>
</organism>
<feature type="compositionally biased region" description="Polar residues" evidence="7">
    <location>
        <begin position="31"/>
        <end position="48"/>
    </location>
</feature>
<evidence type="ECO:0000256" key="4">
    <source>
        <dbReference type="ARBA" id="ARBA00022771"/>
    </source>
</evidence>
<evidence type="ECO:0000313" key="9">
    <source>
        <dbReference type="Proteomes" id="UP001275084"/>
    </source>
</evidence>
<evidence type="ECO:0000256" key="1">
    <source>
        <dbReference type="ARBA" id="ARBA00022574"/>
    </source>
</evidence>
<dbReference type="GO" id="GO:0008270">
    <property type="term" value="F:zinc ion binding"/>
    <property type="evidence" value="ECO:0007669"/>
    <property type="project" value="UniProtKB-KW"/>
</dbReference>
<dbReference type="InterPro" id="IPR036322">
    <property type="entry name" value="WD40_repeat_dom_sf"/>
</dbReference>
<name>A0AAJ0M8Z3_9PEZI</name>
<dbReference type="GO" id="GO:0016239">
    <property type="term" value="P:positive regulation of macroautophagy"/>
    <property type="evidence" value="ECO:0007669"/>
    <property type="project" value="TreeGrafter"/>
</dbReference>
<dbReference type="InterPro" id="IPR001680">
    <property type="entry name" value="WD40_rpt"/>
</dbReference>
<dbReference type="InterPro" id="IPR015943">
    <property type="entry name" value="WD40/YVTN_repeat-like_dom_sf"/>
</dbReference>
<dbReference type="PROSITE" id="PS50294">
    <property type="entry name" value="WD_REPEATS_REGION"/>
    <property type="match status" value="1"/>
</dbReference>
<keyword evidence="3" id="KW-0677">Repeat</keyword>
<feature type="compositionally biased region" description="Polar residues" evidence="7">
    <location>
        <begin position="881"/>
        <end position="898"/>
    </location>
</feature>
<keyword evidence="5" id="KW-0862">Zinc</keyword>
<reference evidence="8" key="2">
    <citation type="submission" date="2023-06" db="EMBL/GenBank/DDBJ databases">
        <authorList>
            <consortium name="Lawrence Berkeley National Laboratory"/>
            <person name="Haridas S."/>
            <person name="Hensen N."/>
            <person name="Bonometti L."/>
            <person name="Westerberg I."/>
            <person name="Brannstrom I.O."/>
            <person name="Guillou S."/>
            <person name="Cros-Aarteil S."/>
            <person name="Calhoun S."/>
            <person name="Kuo A."/>
            <person name="Mondo S."/>
            <person name="Pangilinan J."/>
            <person name="Riley R."/>
            <person name="Labutti K."/>
            <person name="Andreopoulos B."/>
            <person name="Lipzen A."/>
            <person name="Chen C."/>
            <person name="Yanf M."/>
            <person name="Daum C."/>
            <person name="Ng V."/>
            <person name="Clum A."/>
            <person name="Steindorff A."/>
            <person name="Ohm R."/>
            <person name="Martin F."/>
            <person name="Silar P."/>
            <person name="Natvig D."/>
            <person name="Lalanne C."/>
            <person name="Gautier V."/>
            <person name="Ament-Velasquez S.L."/>
            <person name="Kruys A."/>
            <person name="Hutchinson M.I."/>
            <person name="Powell A.J."/>
            <person name="Barry K."/>
            <person name="Miller A.N."/>
            <person name="Grigoriev I.V."/>
            <person name="Debuchy R."/>
            <person name="Gladieux P."/>
            <person name="Thoren M.H."/>
            <person name="Johannesson H."/>
        </authorList>
    </citation>
    <scope>NUCLEOTIDE SEQUENCE</scope>
    <source>
        <strain evidence="8">CBS 955.72</strain>
    </source>
</reference>